<dbReference type="InterPro" id="IPR053150">
    <property type="entry name" value="Teicoplanin_resist-assoc"/>
</dbReference>
<dbReference type="PANTHER" id="PTHR36834">
    <property type="entry name" value="MEMBRANE PROTEIN-RELATED"/>
    <property type="match status" value="1"/>
</dbReference>
<dbReference type="Proteomes" id="UP000075806">
    <property type="component" value="Unassembled WGS sequence"/>
</dbReference>
<reference evidence="3" key="1">
    <citation type="submission" date="2016-02" db="EMBL/GenBank/DDBJ databases">
        <title>Genome sequence of Bacillus trypoxylicola KCTC 13244(T).</title>
        <authorList>
            <person name="Jeong H."/>
            <person name="Park S.-H."/>
            <person name="Choi S.-K."/>
        </authorList>
    </citation>
    <scope>NUCLEOTIDE SEQUENCE [LARGE SCALE GENOMIC DNA]</scope>
    <source>
        <strain evidence="3">KCTC 13244</strain>
    </source>
</reference>
<evidence type="ECO:0000256" key="1">
    <source>
        <dbReference type="SAM" id="Phobius"/>
    </source>
</evidence>
<accession>A0A162F698</accession>
<dbReference type="Pfam" id="PF04892">
    <property type="entry name" value="VanZ"/>
    <property type="match status" value="1"/>
</dbReference>
<feature type="transmembrane region" description="Helical" evidence="1">
    <location>
        <begin position="67"/>
        <end position="86"/>
    </location>
</feature>
<protein>
    <submittedName>
        <fullName evidence="3">VanZ family protein</fullName>
    </submittedName>
</protein>
<keyword evidence="4" id="KW-1185">Reference proteome</keyword>
<comment type="caution">
    <text evidence="3">The sequence shown here is derived from an EMBL/GenBank/DDBJ whole genome shotgun (WGS) entry which is preliminary data.</text>
</comment>
<evidence type="ECO:0000259" key="2">
    <source>
        <dbReference type="Pfam" id="PF04892"/>
    </source>
</evidence>
<dbReference type="InterPro" id="IPR006976">
    <property type="entry name" value="VanZ-like"/>
</dbReference>
<feature type="transmembrane region" description="Helical" evidence="1">
    <location>
        <begin position="7"/>
        <end position="27"/>
    </location>
</feature>
<evidence type="ECO:0000313" key="4">
    <source>
        <dbReference type="Proteomes" id="UP000075806"/>
    </source>
</evidence>
<dbReference type="OrthoDB" id="4822551at2"/>
<feature type="transmembrane region" description="Helical" evidence="1">
    <location>
        <begin position="93"/>
        <end position="115"/>
    </location>
</feature>
<evidence type="ECO:0000313" key="3">
    <source>
        <dbReference type="EMBL" id="KYG34880.1"/>
    </source>
</evidence>
<dbReference type="PANTHER" id="PTHR36834:SF1">
    <property type="entry name" value="INTEGRAL MEMBRANE PROTEIN"/>
    <property type="match status" value="1"/>
</dbReference>
<dbReference type="STRING" id="519424.AZF04_00680"/>
<gene>
    <name evidence="3" type="ORF">AZF04_00680</name>
</gene>
<keyword evidence="1" id="KW-0812">Transmembrane</keyword>
<dbReference type="AlphaFoldDB" id="A0A162F698"/>
<keyword evidence="1" id="KW-0472">Membrane</keyword>
<keyword evidence="1" id="KW-1133">Transmembrane helix</keyword>
<sequence>MNKSKLIPFILFSTYLMVLIYITLLAWNYGASLGDGGPGGRNYNVIPFRSIYRISWYSPTIFDPLKIVVGNILLFIPFGFLLPFLIKIRLVKITILGFLTSFCIELFQFSFMYRVADVDDLILNTLGVSLGFFLYQLFVKLKQRIIYIDV</sequence>
<feature type="transmembrane region" description="Helical" evidence="1">
    <location>
        <begin position="121"/>
        <end position="139"/>
    </location>
</feature>
<proteinExistence type="predicted"/>
<name>A0A162F698_9BACI</name>
<dbReference type="RefSeq" id="WP_061947135.1">
    <property type="nucleotide sequence ID" value="NZ_LTAO01000001.1"/>
</dbReference>
<organism evidence="3 4">
    <name type="scientific">Alkalihalobacillus trypoxylicola</name>
    <dbReference type="NCBI Taxonomy" id="519424"/>
    <lineage>
        <taxon>Bacteria</taxon>
        <taxon>Bacillati</taxon>
        <taxon>Bacillota</taxon>
        <taxon>Bacilli</taxon>
        <taxon>Bacillales</taxon>
        <taxon>Bacillaceae</taxon>
        <taxon>Alkalihalobacillus</taxon>
    </lineage>
</organism>
<dbReference type="EMBL" id="LTAO01000001">
    <property type="protein sequence ID" value="KYG34880.1"/>
    <property type="molecule type" value="Genomic_DNA"/>
</dbReference>
<feature type="domain" description="VanZ-like" evidence="2">
    <location>
        <begin position="12"/>
        <end position="138"/>
    </location>
</feature>